<gene>
    <name evidence="1" type="ORF">PPERSA_11216</name>
</gene>
<organism evidence="1 2">
    <name type="scientific">Pseudocohnilembus persalinus</name>
    <name type="common">Ciliate</name>
    <dbReference type="NCBI Taxonomy" id="266149"/>
    <lineage>
        <taxon>Eukaryota</taxon>
        <taxon>Sar</taxon>
        <taxon>Alveolata</taxon>
        <taxon>Ciliophora</taxon>
        <taxon>Intramacronucleata</taxon>
        <taxon>Oligohymenophorea</taxon>
        <taxon>Scuticociliatia</taxon>
        <taxon>Philasterida</taxon>
        <taxon>Pseudocohnilembidae</taxon>
        <taxon>Pseudocohnilembus</taxon>
    </lineage>
</organism>
<proteinExistence type="predicted"/>
<accession>A0A0V0QZD1</accession>
<evidence type="ECO:0000313" key="2">
    <source>
        <dbReference type="Proteomes" id="UP000054937"/>
    </source>
</evidence>
<dbReference type="Proteomes" id="UP000054937">
    <property type="component" value="Unassembled WGS sequence"/>
</dbReference>
<reference evidence="1 2" key="1">
    <citation type="journal article" date="2015" name="Sci. Rep.">
        <title>Genome of the facultative scuticociliatosis pathogen Pseudocohnilembus persalinus provides insight into its virulence through horizontal gene transfer.</title>
        <authorList>
            <person name="Xiong J."/>
            <person name="Wang G."/>
            <person name="Cheng J."/>
            <person name="Tian M."/>
            <person name="Pan X."/>
            <person name="Warren A."/>
            <person name="Jiang C."/>
            <person name="Yuan D."/>
            <person name="Miao W."/>
        </authorList>
    </citation>
    <scope>NUCLEOTIDE SEQUENCE [LARGE SCALE GENOMIC DNA]</scope>
    <source>
        <strain evidence="1">36N120E</strain>
    </source>
</reference>
<comment type="caution">
    <text evidence="1">The sequence shown here is derived from an EMBL/GenBank/DDBJ whole genome shotgun (WGS) entry which is preliminary data.</text>
</comment>
<dbReference type="AlphaFoldDB" id="A0A0V0QZD1"/>
<dbReference type="InParanoid" id="A0A0V0QZD1"/>
<evidence type="ECO:0000313" key="1">
    <source>
        <dbReference type="EMBL" id="KRX07667.1"/>
    </source>
</evidence>
<protein>
    <submittedName>
        <fullName evidence="1">Uncharacterized protein</fullName>
    </submittedName>
</protein>
<sequence>MQENLQNQEYIKKVQIQKFLKKKEKLQKINPEVELQFTQQFLTKQEIQEHDGYQHILRNIEHKQNNLYFYYNLDQNLFTSQIWNPPMLQIILIQQKNSQKYN</sequence>
<name>A0A0V0QZD1_PSEPJ</name>
<dbReference type="EMBL" id="LDAU01000082">
    <property type="protein sequence ID" value="KRX07667.1"/>
    <property type="molecule type" value="Genomic_DNA"/>
</dbReference>
<keyword evidence="2" id="KW-1185">Reference proteome</keyword>